<accession>A0AC35FYH0</accession>
<organism evidence="1 2">
    <name type="scientific">Panagrolaimus sp. PS1159</name>
    <dbReference type="NCBI Taxonomy" id="55785"/>
    <lineage>
        <taxon>Eukaryota</taxon>
        <taxon>Metazoa</taxon>
        <taxon>Ecdysozoa</taxon>
        <taxon>Nematoda</taxon>
        <taxon>Chromadorea</taxon>
        <taxon>Rhabditida</taxon>
        <taxon>Tylenchina</taxon>
        <taxon>Panagrolaimomorpha</taxon>
        <taxon>Panagrolaimoidea</taxon>
        <taxon>Panagrolaimidae</taxon>
        <taxon>Panagrolaimus</taxon>
    </lineage>
</organism>
<name>A0AC35FYH0_9BILA</name>
<evidence type="ECO:0000313" key="1">
    <source>
        <dbReference type="Proteomes" id="UP000887580"/>
    </source>
</evidence>
<proteinExistence type="predicted"/>
<dbReference type="Proteomes" id="UP000887580">
    <property type="component" value="Unplaced"/>
</dbReference>
<reference evidence="2" key="1">
    <citation type="submission" date="2022-11" db="UniProtKB">
        <authorList>
            <consortium name="WormBaseParasite"/>
        </authorList>
    </citation>
    <scope>IDENTIFICATION</scope>
</reference>
<protein>
    <submittedName>
        <fullName evidence="2">LRAT domain-containing protein</fullName>
    </submittedName>
</protein>
<sequence length="310" mass="36041">MVRITRELSYDEIPRDFRQHVENVLQQEWMGNEVDERRWGQTPLGQYFVLVTSKVVWYAVRLIVDEEHRDLELTRESAVDGSDVLKKEQFLTLEGAQNFVREKHAKLEEGIFDAHVSHRIRKLPSDAFLNPDKYLKPGDHIQRRLDGCIPFINHEGIYIGDGQVCHINTETATAMAKTVLSDKREAHARIDKFQKFVSSEDQEVRILVHCLRRRSREDICSTARRLAEERYRAGEYNLLQQNCQHFASYCVLGVEWMSDKEPLIEKAMFIGSIAAIIGGAAYAIFSRNSNNNNRNEREQEQITFGETTRR</sequence>
<dbReference type="WBParaSite" id="PS1159_v2.g21647.t1">
    <property type="protein sequence ID" value="PS1159_v2.g21647.t1"/>
    <property type="gene ID" value="PS1159_v2.g21647"/>
</dbReference>
<evidence type="ECO:0000313" key="2">
    <source>
        <dbReference type="WBParaSite" id="PS1159_v2.g21647.t1"/>
    </source>
</evidence>